<reference evidence="3" key="1">
    <citation type="submission" date="2018-04" db="EMBL/GenBank/DDBJ databases">
        <authorList>
            <person name="Liu S."/>
            <person name="Wang Z."/>
            <person name="Li J."/>
        </authorList>
    </citation>
    <scope>NUCLEOTIDE SEQUENCE [LARGE SCALE GENOMIC DNA]</scope>
    <source>
        <strain evidence="3">S1194</strain>
    </source>
</reference>
<keyword evidence="3" id="KW-1185">Reference proteome</keyword>
<evidence type="ECO:0000313" key="3">
    <source>
        <dbReference type="Proteomes" id="UP000244978"/>
    </source>
</evidence>
<name>A0A2U1T0B0_9MICO</name>
<accession>A0A2U1T0B0</accession>
<evidence type="ECO:0000256" key="1">
    <source>
        <dbReference type="SAM" id="MobiDB-lite"/>
    </source>
</evidence>
<evidence type="ECO:0000313" key="2">
    <source>
        <dbReference type="EMBL" id="PWB97310.1"/>
    </source>
</evidence>
<protein>
    <recommendedName>
        <fullName evidence="4">YjzC family protein</fullName>
    </recommendedName>
</protein>
<gene>
    <name evidence="2" type="ORF">DF220_05300</name>
</gene>
<sequence>MAKPIKPGTPAPVSGQYRPAGPRGGFVGQTEITAIKGKPLPPTSKPGQGFVAVDLTKHKK</sequence>
<dbReference type="Proteomes" id="UP000244978">
    <property type="component" value="Unassembled WGS sequence"/>
</dbReference>
<dbReference type="EMBL" id="QEEX01000001">
    <property type="protein sequence ID" value="PWB97310.1"/>
    <property type="molecule type" value="Genomic_DNA"/>
</dbReference>
<dbReference type="RefSeq" id="WP_108997323.1">
    <property type="nucleotide sequence ID" value="NZ_QEEX01000001.1"/>
</dbReference>
<comment type="caution">
    <text evidence="2">The sequence shown here is derived from an EMBL/GenBank/DDBJ whole genome shotgun (WGS) entry which is preliminary data.</text>
</comment>
<feature type="region of interest" description="Disordered" evidence="1">
    <location>
        <begin position="1"/>
        <end position="60"/>
    </location>
</feature>
<dbReference type="AlphaFoldDB" id="A0A2U1T0B0"/>
<organism evidence="2 3">
    <name type="scientific">Homoserinimonas hongtaonis</name>
    <dbReference type="NCBI Taxonomy" id="2079791"/>
    <lineage>
        <taxon>Bacteria</taxon>
        <taxon>Bacillati</taxon>
        <taxon>Actinomycetota</taxon>
        <taxon>Actinomycetes</taxon>
        <taxon>Micrococcales</taxon>
        <taxon>Microbacteriaceae</taxon>
        <taxon>Homoserinimonas</taxon>
    </lineage>
</organism>
<evidence type="ECO:0008006" key="4">
    <source>
        <dbReference type="Google" id="ProtNLM"/>
    </source>
</evidence>
<proteinExistence type="predicted"/>